<dbReference type="EMBL" id="LGUV01000233">
    <property type="protein sequence ID" value="KOG50112.1"/>
    <property type="molecule type" value="Genomic_DNA"/>
</dbReference>
<dbReference type="Proteomes" id="UP000037084">
    <property type="component" value="Unassembled WGS sequence"/>
</dbReference>
<dbReference type="OrthoDB" id="3873233at2"/>
<dbReference type="SUPFAM" id="SSF48371">
    <property type="entry name" value="ARM repeat"/>
    <property type="match status" value="1"/>
</dbReference>
<comment type="caution">
    <text evidence="1">The sequence shown here is derived from an EMBL/GenBank/DDBJ whole genome shotgun (WGS) entry which is preliminary data.</text>
</comment>
<organism evidence="1 2">
    <name type="scientific">Streptomyces virginiae</name>
    <name type="common">Streptomyces cinnamonensis</name>
    <dbReference type="NCBI Taxonomy" id="1961"/>
    <lineage>
        <taxon>Bacteria</taxon>
        <taxon>Bacillati</taxon>
        <taxon>Actinomycetota</taxon>
        <taxon>Actinomycetes</taxon>
        <taxon>Kitasatosporales</taxon>
        <taxon>Streptomycetaceae</taxon>
        <taxon>Streptomyces</taxon>
    </lineage>
</organism>
<protein>
    <recommendedName>
        <fullName evidence="3">PBS lyase</fullName>
    </recommendedName>
</protein>
<reference evidence="2" key="1">
    <citation type="submission" date="2015-07" db="EMBL/GenBank/DDBJ databases">
        <authorList>
            <consortium name="Consortium for Microbial Forensics and Genomics (microFORGE)"/>
            <person name="Knight B.M."/>
            <person name="Roberts D.P."/>
            <person name="Lin D."/>
            <person name="Hari K."/>
            <person name="Fletcher J."/>
            <person name="Melcher U."/>
            <person name="Blagden T."/>
            <person name="Winegar R.A."/>
        </authorList>
    </citation>
    <scope>NUCLEOTIDE SEQUENCE [LARGE SCALE GENOMIC DNA]</scope>
    <source>
        <strain evidence="2">NRRL B-1447</strain>
    </source>
</reference>
<evidence type="ECO:0000313" key="2">
    <source>
        <dbReference type="Proteomes" id="UP000037084"/>
    </source>
</evidence>
<dbReference type="RefSeq" id="WP_053172189.1">
    <property type="nucleotide sequence ID" value="NZ_LGUV01000233.1"/>
</dbReference>
<dbReference type="InterPro" id="IPR011989">
    <property type="entry name" value="ARM-like"/>
</dbReference>
<dbReference type="InterPro" id="IPR016024">
    <property type="entry name" value="ARM-type_fold"/>
</dbReference>
<dbReference type="AlphaFoldDB" id="A0A0L8MI85"/>
<accession>A0A0L8MI85</accession>
<evidence type="ECO:0000313" key="1">
    <source>
        <dbReference type="EMBL" id="KOG50112.1"/>
    </source>
</evidence>
<dbReference type="Gene3D" id="1.25.10.10">
    <property type="entry name" value="Leucine-rich Repeat Variant"/>
    <property type="match status" value="1"/>
</dbReference>
<dbReference type="PATRIC" id="fig|1961.12.peg.4146"/>
<sequence>MGSDLRRAAVAALGELGRSDDWRDRADAGHGLAAFAEMPEAVGPLLELVLGPGDTFVTRRTAESLLRRVDRSGLSIVASAMAVADANCSDWIHTAVLDVFGIFATDLDEALRLCEELAQDGDDRIARGARELYEDLTAIDPVLRPVQPDRAVSS</sequence>
<proteinExistence type="predicted"/>
<name>A0A0L8MI85_STRVG</name>
<evidence type="ECO:0008006" key="3">
    <source>
        <dbReference type="Google" id="ProtNLM"/>
    </source>
</evidence>
<gene>
    <name evidence="1" type="ORF">ADK75_18210</name>
</gene>